<dbReference type="GO" id="GO:0000160">
    <property type="term" value="P:phosphorelay signal transduction system"/>
    <property type="evidence" value="ECO:0007669"/>
    <property type="project" value="InterPro"/>
</dbReference>
<dbReference type="InterPro" id="IPR008207">
    <property type="entry name" value="Sig_transdc_His_kin_Hpt_dom"/>
</dbReference>
<name>A0A2P6NFC2_9EUKA</name>
<feature type="compositionally biased region" description="Basic and acidic residues" evidence="2">
    <location>
        <begin position="81"/>
        <end position="92"/>
    </location>
</feature>
<feature type="region of interest" description="Disordered" evidence="2">
    <location>
        <begin position="35"/>
        <end position="147"/>
    </location>
</feature>
<proteinExistence type="predicted"/>
<dbReference type="OrthoDB" id="1673781at2759"/>
<feature type="compositionally biased region" description="Basic and acidic residues" evidence="2">
    <location>
        <begin position="35"/>
        <end position="55"/>
    </location>
</feature>
<dbReference type="SUPFAM" id="SSF47226">
    <property type="entry name" value="Histidine-containing phosphotransfer domain, HPT domain"/>
    <property type="match status" value="1"/>
</dbReference>
<comment type="caution">
    <text evidence="4">The sequence shown here is derived from an EMBL/GenBank/DDBJ whole genome shotgun (WGS) entry which is preliminary data.</text>
</comment>
<keyword evidence="5" id="KW-1185">Reference proteome</keyword>
<dbReference type="AlphaFoldDB" id="A0A2P6NFC2"/>
<dbReference type="InParanoid" id="A0A2P6NFC2"/>
<evidence type="ECO:0000313" key="5">
    <source>
        <dbReference type="Proteomes" id="UP000241769"/>
    </source>
</evidence>
<dbReference type="Gene3D" id="1.20.120.160">
    <property type="entry name" value="HPT domain"/>
    <property type="match status" value="1"/>
</dbReference>
<sequence>MIIASVWCKAEIRDFQLHALHMQISAHIPSIMADTQEHTEEQIEEQSRKKQKVEDGDVSEGQPTASDEKVIDNGSSSHNSADVKNENSKRPLDSSPAASETSKEEPTSAAPQTNEQKNGDEVKETPSSTSEEVQTPAVETPYLDPSIPVFNSERISSMADGDTEFERELIEMFRETVEERIPQLDVAFQNRSKDECVFISHEVKGSSANIGADVLFKITGMIEGLSKDNKLDEAILWMPLFKTQFVETCKEFKKYLKEEE</sequence>
<feature type="modified residue" description="Phosphohistidine" evidence="1">
    <location>
        <position position="201"/>
    </location>
</feature>
<evidence type="ECO:0000259" key="3">
    <source>
        <dbReference type="PROSITE" id="PS50894"/>
    </source>
</evidence>
<feature type="domain" description="HPt" evidence="3">
    <location>
        <begin position="162"/>
        <end position="260"/>
    </location>
</feature>
<dbReference type="Pfam" id="PF01627">
    <property type="entry name" value="Hpt"/>
    <property type="match status" value="1"/>
</dbReference>
<protein>
    <recommendedName>
        <fullName evidence="3">HPt domain-containing protein</fullName>
    </recommendedName>
</protein>
<dbReference type="Proteomes" id="UP000241769">
    <property type="component" value="Unassembled WGS sequence"/>
</dbReference>
<evidence type="ECO:0000256" key="1">
    <source>
        <dbReference type="PROSITE-ProRule" id="PRU00110"/>
    </source>
</evidence>
<dbReference type="InterPro" id="IPR036641">
    <property type="entry name" value="HPT_dom_sf"/>
</dbReference>
<keyword evidence="1" id="KW-0597">Phosphoprotein</keyword>
<dbReference type="EMBL" id="MDYQ01000100">
    <property type="protein sequence ID" value="PRP82625.1"/>
    <property type="molecule type" value="Genomic_DNA"/>
</dbReference>
<gene>
    <name evidence="4" type="ORF">PROFUN_04930</name>
</gene>
<evidence type="ECO:0000256" key="2">
    <source>
        <dbReference type="SAM" id="MobiDB-lite"/>
    </source>
</evidence>
<dbReference type="PROSITE" id="PS50894">
    <property type="entry name" value="HPT"/>
    <property type="match status" value="1"/>
</dbReference>
<reference evidence="4 5" key="1">
    <citation type="journal article" date="2018" name="Genome Biol. Evol.">
        <title>Multiple Roots of Fruiting Body Formation in Amoebozoa.</title>
        <authorList>
            <person name="Hillmann F."/>
            <person name="Forbes G."/>
            <person name="Novohradska S."/>
            <person name="Ferling I."/>
            <person name="Riege K."/>
            <person name="Groth M."/>
            <person name="Westermann M."/>
            <person name="Marz M."/>
            <person name="Spaller T."/>
            <person name="Winckler T."/>
            <person name="Schaap P."/>
            <person name="Glockner G."/>
        </authorList>
    </citation>
    <scope>NUCLEOTIDE SEQUENCE [LARGE SCALE GENOMIC DNA]</scope>
    <source>
        <strain evidence="4 5">Jena</strain>
    </source>
</reference>
<evidence type="ECO:0000313" key="4">
    <source>
        <dbReference type="EMBL" id="PRP82625.1"/>
    </source>
</evidence>
<accession>A0A2P6NFC2</accession>
<organism evidence="4 5">
    <name type="scientific">Planoprotostelium fungivorum</name>
    <dbReference type="NCBI Taxonomy" id="1890364"/>
    <lineage>
        <taxon>Eukaryota</taxon>
        <taxon>Amoebozoa</taxon>
        <taxon>Evosea</taxon>
        <taxon>Variosea</taxon>
        <taxon>Cavosteliida</taxon>
        <taxon>Cavosteliaceae</taxon>
        <taxon>Planoprotostelium</taxon>
    </lineage>
</organism>